<sequence length="234" mass="25891">MKQYILSAVSALAITAMLGCSSTKSQTGTKGFTRLFDGKTTTGWHTYGKTTAGAKWKVEDGALHLDPKGPGDGGGDLVTDKEYSNFHLKYEWKVAPKANSGLIFYVHEDKAKYGATYSTGLEMQVLDNDGHPDGKITKHRAGDLYDLIKSSSEPVKAVGEWNSAEIISKNGKLEQYLNGVKVVSTTLWDDNWKTLINGSKFKGWENWGTFKMGKIALQDHGDSVWYRNIMIKEL</sequence>
<dbReference type="AlphaFoldDB" id="A0A4U1CCF5"/>
<reference evidence="2 3" key="1">
    <citation type="submission" date="2019-04" db="EMBL/GenBank/DDBJ databases">
        <title>Pedobacter sp. RP-3-15 sp. nov., isolated from Arctic soil.</title>
        <authorList>
            <person name="Dahal R.H."/>
            <person name="Kim D.-U."/>
        </authorList>
    </citation>
    <scope>NUCLEOTIDE SEQUENCE [LARGE SCALE GENOMIC DNA]</scope>
    <source>
        <strain evidence="2 3">RP-3-15</strain>
    </source>
</reference>
<dbReference type="InterPro" id="IPR010496">
    <property type="entry name" value="AL/BT2_dom"/>
</dbReference>
<accession>A0A4U1CCF5</accession>
<dbReference type="GO" id="GO:0016787">
    <property type="term" value="F:hydrolase activity"/>
    <property type="evidence" value="ECO:0007669"/>
    <property type="project" value="InterPro"/>
</dbReference>
<dbReference type="OrthoDB" id="9806233at2"/>
<proteinExistence type="predicted"/>
<dbReference type="Pfam" id="PF06439">
    <property type="entry name" value="3keto-disac_hyd"/>
    <property type="match status" value="1"/>
</dbReference>
<gene>
    <name evidence="2" type="ORF">FA047_17710</name>
</gene>
<evidence type="ECO:0000313" key="3">
    <source>
        <dbReference type="Proteomes" id="UP000307244"/>
    </source>
</evidence>
<dbReference type="Proteomes" id="UP000307244">
    <property type="component" value="Unassembled WGS sequence"/>
</dbReference>
<dbReference type="RefSeq" id="WP_136837412.1">
    <property type="nucleotide sequence ID" value="NZ_SWBQ01000005.1"/>
</dbReference>
<evidence type="ECO:0000259" key="1">
    <source>
        <dbReference type="Pfam" id="PF06439"/>
    </source>
</evidence>
<feature type="domain" description="3-keto-alpha-glucoside-1,2-lyase/3-keto-2-hydroxy-glucal hydratase" evidence="1">
    <location>
        <begin position="31"/>
        <end position="232"/>
    </location>
</feature>
<dbReference type="Gene3D" id="2.60.120.560">
    <property type="entry name" value="Exo-inulinase, domain 1"/>
    <property type="match status" value="1"/>
</dbReference>
<dbReference type="PROSITE" id="PS51257">
    <property type="entry name" value="PROKAR_LIPOPROTEIN"/>
    <property type="match status" value="1"/>
</dbReference>
<keyword evidence="3" id="KW-1185">Reference proteome</keyword>
<comment type="caution">
    <text evidence="2">The sequence shown here is derived from an EMBL/GenBank/DDBJ whole genome shotgun (WGS) entry which is preliminary data.</text>
</comment>
<evidence type="ECO:0000313" key="2">
    <source>
        <dbReference type="EMBL" id="TKC04419.1"/>
    </source>
</evidence>
<protein>
    <submittedName>
        <fullName evidence="2">DUF1080 domain-containing protein</fullName>
    </submittedName>
</protein>
<name>A0A4U1CCF5_9SPHI</name>
<organism evidence="2 3">
    <name type="scientific">Pedobacter frigoris</name>
    <dbReference type="NCBI Taxonomy" id="2571272"/>
    <lineage>
        <taxon>Bacteria</taxon>
        <taxon>Pseudomonadati</taxon>
        <taxon>Bacteroidota</taxon>
        <taxon>Sphingobacteriia</taxon>
        <taxon>Sphingobacteriales</taxon>
        <taxon>Sphingobacteriaceae</taxon>
        <taxon>Pedobacter</taxon>
    </lineage>
</organism>
<dbReference type="EMBL" id="SWBQ01000005">
    <property type="protein sequence ID" value="TKC04419.1"/>
    <property type="molecule type" value="Genomic_DNA"/>
</dbReference>